<protein>
    <submittedName>
        <fullName evidence="3">Nuclear transport factor 2 family protein</fullName>
    </submittedName>
</protein>
<dbReference type="InterPro" id="IPR027843">
    <property type="entry name" value="DUF4440"/>
</dbReference>
<gene>
    <name evidence="2" type="ORF">O4328_28275</name>
    <name evidence="3" type="ORF">Q5707_37985</name>
</gene>
<dbReference type="Gene3D" id="3.10.450.50">
    <property type="match status" value="1"/>
</dbReference>
<organism evidence="3 5">
    <name type="scientific">Rhodococcus opacus</name>
    <name type="common">Nocardia opaca</name>
    <dbReference type="NCBI Taxonomy" id="37919"/>
    <lineage>
        <taxon>Bacteria</taxon>
        <taxon>Bacillati</taxon>
        <taxon>Actinomycetota</taxon>
        <taxon>Actinomycetes</taxon>
        <taxon>Mycobacteriales</taxon>
        <taxon>Nocardiaceae</taxon>
        <taxon>Rhodococcus</taxon>
    </lineage>
</organism>
<accession>A0AAX3YPL5</accession>
<dbReference type="EMBL" id="JAPWIS010000017">
    <property type="protein sequence ID" value="MCZ4587536.1"/>
    <property type="molecule type" value="Genomic_DNA"/>
</dbReference>
<dbReference type="InterPro" id="IPR032710">
    <property type="entry name" value="NTF2-like_dom_sf"/>
</dbReference>
<dbReference type="Pfam" id="PF14534">
    <property type="entry name" value="DUF4440"/>
    <property type="match status" value="1"/>
</dbReference>
<keyword evidence="3" id="KW-0614">Plasmid</keyword>
<name>A0AAX3YPL5_RHOOP</name>
<evidence type="ECO:0000259" key="1">
    <source>
        <dbReference type="Pfam" id="PF14534"/>
    </source>
</evidence>
<feature type="domain" description="DUF4440" evidence="1">
    <location>
        <begin position="18"/>
        <end position="124"/>
    </location>
</feature>
<proteinExistence type="predicted"/>
<evidence type="ECO:0000313" key="5">
    <source>
        <dbReference type="Proteomes" id="UP001231166"/>
    </source>
</evidence>
<sequence length="133" mass="14496">MTQQTPAAASAATAVDDVRQAEKRRVQAMIDADIETLDVLLSPRLVYGHSNAATDSKSEYLANIRDGVFDYQTIEHSEDTMEFAAGAVVVFGRMQATARLSGAPITIDNATLTVWVNEGTGWQMLAHQPTKRE</sequence>
<keyword evidence="4" id="KW-1185">Reference proteome</keyword>
<evidence type="ECO:0000313" key="2">
    <source>
        <dbReference type="EMBL" id="MCZ4587536.1"/>
    </source>
</evidence>
<reference evidence="2" key="1">
    <citation type="submission" date="2022-12" db="EMBL/GenBank/DDBJ databases">
        <authorList>
            <person name="Krivoruchko A.V."/>
            <person name="Elkin A."/>
        </authorList>
    </citation>
    <scope>NUCLEOTIDE SEQUENCE</scope>
    <source>
        <strain evidence="2">IEGM 249</strain>
    </source>
</reference>
<dbReference type="Proteomes" id="UP001231166">
    <property type="component" value="Plasmid pRho-VOC14-C342"/>
</dbReference>
<dbReference type="SUPFAM" id="SSF54427">
    <property type="entry name" value="NTF2-like"/>
    <property type="match status" value="1"/>
</dbReference>
<dbReference type="EMBL" id="CP130954">
    <property type="protein sequence ID" value="WLF51462.1"/>
    <property type="molecule type" value="Genomic_DNA"/>
</dbReference>
<evidence type="ECO:0000313" key="3">
    <source>
        <dbReference type="EMBL" id="WLF51462.1"/>
    </source>
</evidence>
<dbReference type="AlphaFoldDB" id="A0AAX3YPL5"/>
<dbReference type="RefSeq" id="WP_269591889.1">
    <property type="nucleotide sequence ID" value="NZ_CP130954.1"/>
</dbReference>
<dbReference type="Proteomes" id="UP001066327">
    <property type="component" value="Unassembled WGS sequence"/>
</dbReference>
<evidence type="ECO:0000313" key="4">
    <source>
        <dbReference type="Proteomes" id="UP001066327"/>
    </source>
</evidence>
<geneLocation type="plasmid" evidence="3 5">
    <name>pRho-VOC14-C342</name>
</geneLocation>
<reference evidence="3" key="2">
    <citation type="submission" date="2023-07" db="EMBL/GenBank/DDBJ databases">
        <title>Genomic analysis of Rhodococcus opacus VOC-14 with glycol ethers degradation activity.</title>
        <authorList>
            <person name="Narkevich D.A."/>
            <person name="Hlushen A.M."/>
            <person name="Akhremchuk A.E."/>
            <person name="Sikolenko M.A."/>
            <person name="Valentovich L.N."/>
        </authorList>
    </citation>
    <scope>NUCLEOTIDE SEQUENCE</scope>
    <source>
        <strain evidence="3">VOC-14</strain>
        <plasmid evidence="3">pRho-VOC14-C342</plasmid>
    </source>
</reference>